<dbReference type="Pfam" id="PF25594">
    <property type="entry name" value="GldB_lipo"/>
    <property type="match status" value="1"/>
</dbReference>
<gene>
    <name evidence="1" type="primary">gldB</name>
    <name evidence="1" type="ORF">GCM10011416_04150</name>
</gene>
<organism evidence="1 2">
    <name type="scientific">Polaribacter pacificus</name>
    <dbReference type="NCBI Taxonomy" id="1775173"/>
    <lineage>
        <taxon>Bacteria</taxon>
        <taxon>Pseudomonadati</taxon>
        <taxon>Bacteroidota</taxon>
        <taxon>Flavobacteriia</taxon>
        <taxon>Flavobacteriales</taxon>
        <taxon>Flavobacteriaceae</taxon>
    </lineage>
</organism>
<evidence type="ECO:0000313" key="2">
    <source>
        <dbReference type="Proteomes" id="UP000633278"/>
    </source>
</evidence>
<comment type="caution">
    <text evidence="1">The sequence shown here is derived from an EMBL/GenBank/DDBJ whole genome shotgun (WGS) entry which is preliminary data.</text>
</comment>
<dbReference type="EMBL" id="BMJW01000001">
    <property type="protein sequence ID" value="GGG90817.1"/>
    <property type="molecule type" value="Genomic_DNA"/>
</dbReference>
<dbReference type="Proteomes" id="UP000633278">
    <property type="component" value="Unassembled WGS sequence"/>
</dbReference>
<keyword evidence="1" id="KW-0449">Lipoprotein</keyword>
<protein>
    <submittedName>
        <fullName evidence="1">Gliding motility lipoprotein GldB</fullName>
    </submittedName>
</protein>
<dbReference type="InterPro" id="IPR019853">
    <property type="entry name" value="GldB-like"/>
</dbReference>
<dbReference type="AlphaFoldDB" id="A0A917HUK1"/>
<evidence type="ECO:0000313" key="1">
    <source>
        <dbReference type="EMBL" id="GGG90817.1"/>
    </source>
</evidence>
<sequence>MFLTSCVNTPNKKSVNIAESIDIELKRFEVDFYTSKPENLELVKQKYPLFFSQNVSDSVWIFKMKDPFEQNLFVETQKKYADFTGISSQLVILFDSIQGSFPDFQDPEVITLVNKLDYFNRVLYSDNTILISLDLYLGSSNSVYANFPTYIKQKFEADYIIVDVVKSIVQGKFSSKKTFPFLEKMIEAGKQQFLINQFLPTLADTLKIGFTEKQLQWAKTNEVFVWTYFNEQQLLQSYDNSLSHRFLETAPFSQFYRVEDSESPGRIAVWIGERIVSSFMQQNDVSLHDLVALAPSEIFTKSKYKPTKYGN</sequence>
<proteinExistence type="predicted"/>
<keyword evidence="2" id="KW-1185">Reference proteome</keyword>
<name>A0A917HUK1_9FLAO</name>
<reference evidence="1" key="1">
    <citation type="journal article" date="2014" name="Int. J. Syst. Evol. Microbiol.">
        <title>Complete genome sequence of Corynebacterium casei LMG S-19264T (=DSM 44701T), isolated from a smear-ripened cheese.</title>
        <authorList>
            <consortium name="US DOE Joint Genome Institute (JGI-PGF)"/>
            <person name="Walter F."/>
            <person name="Albersmeier A."/>
            <person name="Kalinowski J."/>
            <person name="Ruckert C."/>
        </authorList>
    </citation>
    <scope>NUCLEOTIDE SEQUENCE</scope>
    <source>
        <strain evidence="1">CGMCC 1.15763</strain>
    </source>
</reference>
<reference evidence="1" key="2">
    <citation type="submission" date="2020-09" db="EMBL/GenBank/DDBJ databases">
        <authorList>
            <person name="Sun Q."/>
            <person name="Zhou Y."/>
        </authorList>
    </citation>
    <scope>NUCLEOTIDE SEQUENCE</scope>
    <source>
        <strain evidence="1">CGMCC 1.15763</strain>
    </source>
</reference>
<accession>A0A917HUK1</accession>